<evidence type="ECO:0000313" key="2">
    <source>
        <dbReference type="Proteomes" id="UP000001362"/>
    </source>
</evidence>
<evidence type="ECO:0000313" key="1">
    <source>
        <dbReference type="EMBL" id="ACK78028.1"/>
    </source>
</evidence>
<keyword evidence="2" id="KW-1185">Reference proteome</keyword>
<reference evidence="1 2" key="1">
    <citation type="journal article" date="2008" name="BMC Genomics">
        <title>Acidithiobacillus ferrooxidans metabolism: from genome sequence to industrial applications.</title>
        <authorList>
            <person name="Valdes J."/>
            <person name="Pedroso I."/>
            <person name="Quatrini R."/>
            <person name="Dodson R.J."/>
            <person name="Tettelin H."/>
            <person name="Blake R.II."/>
            <person name="Eisen J.A."/>
            <person name="Holmes D.S."/>
        </authorList>
    </citation>
    <scope>NUCLEOTIDE SEQUENCE [LARGE SCALE GENOMIC DNA]</scope>
    <source>
        <strain evidence="2">ATCC 23270 / DSM 14882 / CIP 104768 / NCIMB 8455</strain>
    </source>
</reference>
<organism evidence="1 2">
    <name type="scientific">Acidithiobacillus ferrooxidans (strain ATCC 23270 / DSM 14882 / CIP 104768 / NCIMB 8455)</name>
    <name type="common">Ferrobacillus ferrooxidans (strain ATCC 23270)</name>
    <dbReference type="NCBI Taxonomy" id="243159"/>
    <lineage>
        <taxon>Bacteria</taxon>
        <taxon>Pseudomonadati</taxon>
        <taxon>Pseudomonadota</taxon>
        <taxon>Acidithiobacillia</taxon>
        <taxon>Acidithiobacillales</taxon>
        <taxon>Acidithiobacillaceae</taxon>
        <taxon>Acidithiobacillus</taxon>
    </lineage>
</organism>
<dbReference type="EMBL" id="CP001219">
    <property type="protein sequence ID" value="ACK78028.1"/>
    <property type="molecule type" value="Genomic_DNA"/>
</dbReference>
<protein>
    <submittedName>
        <fullName evidence="1">Uncharacterized protein</fullName>
    </submittedName>
</protein>
<dbReference type="HOGENOM" id="CLU_1691673_0_0_6"/>
<dbReference type="KEGG" id="afr:AFE_2688"/>
<accession>B7J8C0</accession>
<proteinExistence type="predicted"/>
<sequence length="162" mass="15794">MITRSPQMGVLSSLLSGVLAALGLGGSGGSSQPVATVETVASATAAMNQAVAASINQAAGLTSGGVGYANGELTSTLTQATSKLMNGILTTQTAIPAILQGVSAISPTGILNTLSADGAQAGMMVASYASQMPANVAKSIADAVGNYPTVVMPTGISGQLFY</sequence>
<name>B7J8C0_ACIF2</name>
<dbReference type="Proteomes" id="UP000001362">
    <property type="component" value="Chromosome"/>
</dbReference>
<gene>
    <name evidence="1" type="ordered locus">AFE_2688</name>
</gene>
<dbReference type="PaxDb" id="243159-AFE_2688"/>
<dbReference type="AlphaFoldDB" id="B7J8C0"/>